<evidence type="ECO:0000259" key="2">
    <source>
        <dbReference type="PROSITE" id="PS50878"/>
    </source>
</evidence>
<evidence type="ECO:0000313" key="4">
    <source>
        <dbReference type="Proteomes" id="UP001165090"/>
    </source>
</evidence>
<dbReference type="PANTHER" id="PTHR19446">
    <property type="entry name" value="REVERSE TRANSCRIPTASES"/>
    <property type="match status" value="1"/>
</dbReference>
<dbReference type="InterPro" id="IPR000477">
    <property type="entry name" value="RT_dom"/>
</dbReference>
<dbReference type="EMBL" id="BSDZ01000010">
    <property type="protein sequence ID" value="GLI61670.1"/>
    <property type="molecule type" value="Genomic_DNA"/>
</dbReference>
<dbReference type="Gene3D" id="3.60.10.10">
    <property type="entry name" value="Endonuclease/exonuclease/phosphatase"/>
    <property type="match status" value="1"/>
</dbReference>
<evidence type="ECO:0000313" key="3">
    <source>
        <dbReference type="EMBL" id="GLI61670.1"/>
    </source>
</evidence>
<feature type="compositionally biased region" description="Polar residues" evidence="1">
    <location>
        <begin position="7"/>
        <end position="19"/>
    </location>
</feature>
<sequence>MIDINRARTTARTTKSIGQESAAANRGPSARPPMAKRFVNLDQIQRELPAGTPILLDQETLAMDIHWPPDSNPADVHAQLFGPLTDAVITKVYEVMVANMPGLPCSLPKIGRHHQYKHPNGNVVQEITILLPKGGRAWLLSSPAVARGHLRLGQVHLLPNNPPITVEVHIKNLHKMQPALWEISGVPSSLSPQAIPSFLAQAYSSERSSRPMDEFQDLKPTRMADTWRVKMAPGSPSLPPQSLFSFGRPGGFLNQGMLVATRLRSVVEEAPFRMPCKPPPRTELNRQRDLKRQRLPTHQPNPPAQPTARLRGLDPSSSMANTVPSFADVLRQHPQGPPRQPTPSSLMPLPPGAPQPMAPPPRLPPQAIIEAAATAAMAREAAAKAATAACKPRTPTNTTDVVTECAAQPPPPQPASKPDNQGVVNEVNAPAGRSLSRARAQEHTSNSHALTRTQQNKIRKQRLTHLPEEVRAQRHMAQTERARQARKAKLALQRKERESTVSGGITKEALRPRRTPTRRPRQTKNNPNPSQDMDCDGKEYDPPQPGNPSRIMSRGNKRSQRQGAISGHPLRIATHNMRGLLASHGSRLQAAIHTQNWKIAAYSWSNSTHTAGVLILIRQGLASALAPKLATPQHTCTRGRFTDCILHWGGHRLHICNIYLPPGTTSMAAETRRQLFENALAATTTQAMEDNRDTTLIWAGDFNFVENPEWDSSTGRDGRQADRPITEMRQRAGPQMVDTHRYLHPRRRDFTHLYHAPTPGGSRLDRIYINEAKLPYLCHTAISFHTASDHRLATLHLLPCKNEVKGPGIKRIRMAFTDHEDLATSMAEWIRNQCQEAPSVEENPGNLIAWWPGFKRRLTFLAHQLNKVAQQRRQQPGAHTQEAYLGVQQAQQALDTMPHSPHLLQQLIDAQARLARVHIEDNARVAKKTRVHWLHAGECPGPALTTFLQTQIQDQQTAPVALQAHSGRLVTNPAQLPQVVADFWAGVCRAPDFTTPEDRQSVLTQLAAANIRLPEEADEVAGSPTIAVTELGFALKKSQPGKAPGWDGIPTDLYRKFWPEIGHTMAALFTAIGKTGQVPTGFLDGIIKVLYKKGDPKQPGNYRPITLLCSDYRLLAKVLANRLGPALGRIISPEQSAFLPKRLIGASVLFLRHLPHLLRKLNRQGLLAFLDFAKAYDTVDRNFLMGAMEAMGAGPQLCSWTRILLSNTRARAMVNGFKSRLVKMEAGVRQGCPLAPLLYLFVAQALFSWLKSQEIGLRLLPSDEDRVTACQFADDAEVALEGEESVPAFLEAMDTFARASGQRLNLDKMEILPIGAVDDHHQGSTINGLKVVTTATALNLPMDNQLQPPQPDWPEMLALAYTRMQRLAHYPLSAFGRAATVSNYCLQTVTWHMEHGGPPPDTTLTYIERLAARLVDRKQGPEDQGQRFTGVPSRLLVGHPSTGGFGLLPLRQHIRARQAMWAVRFIRGALMARRERERVMLLDTAMNTVAEEEEEPVTSGNVRSLHPWIRTLATYLEITHPAFKPWALTTAQATGPWLGGETLPEEISRIVGALGHLPPLEDVSNPPLVPGDWCWAAALWGNPLLPNNSDNGGSINGNNHRPGLETRHPLMASCRKLLTVGDLVRVYDMLEHDQIPLPQYMTWLDWTQQFLDPSASPTQLRDKESTRMALSALCNDISPAWIAAARKVVNRLQPQQADRVEDRMQQQMPAPPDRTTVMAMIVRRLGWRLPGDSGIVPLYNLTVSQATQLQGVSTAEERLELLSAFVQEAQGMPTDGPAPPCPVTNLQRFQATLDRLWTAVRWENKNKETLWRLVVDGIPIPGNTHLSRVPIKPCGCGSYGADTDQPCSPRLHHFWECPIAKAVREQIDRHLPLPTSATIEGGLTRQQLWLVQAPPGCEQAPWDVIALAALSSMEYGRHCLRAATREHRPQWPSTHRRRQQQQTHTAEQGPRQRAITDFFNRSGGFPQEEEEDANTHPIISTTQPAMDTPTQTATSPLDRAQARTVADFWARLHSFAALGIPHYGWDQVGPQHPILAIVGTQMRCADPVDITNHGAARTEQGL</sequence>
<feature type="domain" description="Reverse transcriptase" evidence="2">
    <location>
        <begin position="1071"/>
        <end position="1331"/>
    </location>
</feature>
<reference evidence="3 4" key="1">
    <citation type="journal article" date="2023" name="IScience">
        <title>Expanded male sex-determining region conserved during the evolution of homothallism in the green alga Volvox.</title>
        <authorList>
            <person name="Yamamoto K."/>
            <person name="Matsuzaki R."/>
            <person name="Mahakham W."/>
            <person name="Heman W."/>
            <person name="Sekimoto H."/>
            <person name="Kawachi M."/>
            <person name="Minakuchi Y."/>
            <person name="Toyoda A."/>
            <person name="Nozaki H."/>
        </authorList>
    </citation>
    <scope>NUCLEOTIDE SEQUENCE [LARGE SCALE GENOMIC DNA]</scope>
    <source>
        <strain evidence="3 4">NIES-4468</strain>
    </source>
</reference>
<feature type="compositionally biased region" description="Pro residues" evidence="1">
    <location>
        <begin position="348"/>
        <end position="364"/>
    </location>
</feature>
<dbReference type="Pfam" id="PF00078">
    <property type="entry name" value="RVT_1"/>
    <property type="match status" value="1"/>
</dbReference>
<feature type="compositionally biased region" description="Basic and acidic residues" evidence="1">
    <location>
        <begin position="283"/>
        <end position="292"/>
    </location>
</feature>
<dbReference type="CDD" id="cd01650">
    <property type="entry name" value="RT_nLTR_like"/>
    <property type="match status" value="1"/>
</dbReference>
<feature type="compositionally biased region" description="Polar residues" evidence="1">
    <location>
        <begin position="315"/>
        <end position="324"/>
    </location>
</feature>
<feature type="region of interest" description="Disordered" evidence="1">
    <location>
        <begin position="1926"/>
        <end position="1953"/>
    </location>
</feature>
<dbReference type="SUPFAM" id="SSF56219">
    <property type="entry name" value="DNase I-like"/>
    <property type="match status" value="1"/>
</dbReference>
<dbReference type="SUPFAM" id="SSF56672">
    <property type="entry name" value="DNA/RNA polymerases"/>
    <property type="match status" value="1"/>
</dbReference>
<keyword evidence="4" id="KW-1185">Reference proteome</keyword>
<name>A0ABQ5RVV3_9CHLO</name>
<comment type="caution">
    <text evidence="3">The sequence shown here is derived from an EMBL/GenBank/DDBJ whole genome shotgun (WGS) entry which is preliminary data.</text>
</comment>
<feature type="region of interest" description="Disordered" evidence="1">
    <location>
        <begin position="1"/>
        <end position="33"/>
    </location>
</feature>
<proteinExistence type="predicted"/>
<dbReference type="PROSITE" id="PS50878">
    <property type="entry name" value="RT_POL"/>
    <property type="match status" value="1"/>
</dbReference>
<feature type="compositionally biased region" description="Basic and acidic residues" evidence="1">
    <location>
        <begin position="465"/>
        <end position="483"/>
    </location>
</feature>
<feature type="region of interest" description="Disordered" evidence="1">
    <location>
        <begin position="272"/>
        <end position="364"/>
    </location>
</feature>
<feature type="compositionally biased region" description="Basic residues" evidence="1">
    <location>
        <begin position="512"/>
        <end position="522"/>
    </location>
</feature>
<dbReference type="InterPro" id="IPR036691">
    <property type="entry name" value="Endo/exonu/phosph_ase_sf"/>
</dbReference>
<accession>A0ABQ5RVV3</accession>
<feature type="region of interest" description="Disordered" evidence="1">
    <location>
        <begin position="403"/>
        <end position="568"/>
    </location>
</feature>
<evidence type="ECO:0000256" key="1">
    <source>
        <dbReference type="SAM" id="MobiDB-lite"/>
    </source>
</evidence>
<dbReference type="InterPro" id="IPR005135">
    <property type="entry name" value="Endo/exonuclease/phosphatase"/>
</dbReference>
<gene>
    <name evidence="3" type="ORF">VaNZ11_004106</name>
</gene>
<protein>
    <recommendedName>
        <fullName evidence="2">Reverse transcriptase domain-containing protein</fullName>
    </recommendedName>
</protein>
<organism evidence="3 4">
    <name type="scientific">Volvox africanus</name>
    <dbReference type="NCBI Taxonomy" id="51714"/>
    <lineage>
        <taxon>Eukaryota</taxon>
        <taxon>Viridiplantae</taxon>
        <taxon>Chlorophyta</taxon>
        <taxon>core chlorophytes</taxon>
        <taxon>Chlorophyceae</taxon>
        <taxon>CS clade</taxon>
        <taxon>Chlamydomonadales</taxon>
        <taxon>Volvocaceae</taxon>
        <taxon>Volvox</taxon>
    </lineage>
</organism>
<dbReference type="InterPro" id="IPR043502">
    <property type="entry name" value="DNA/RNA_pol_sf"/>
</dbReference>
<dbReference type="Proteomes" id="UP001165090">
    <property type="component" value="Unassembled WGS sequence"/>
</dbReference>
<dbReference type="Pfam" id="PF03372">
    <property type="entry name" value="Exo_endo_phos"/>
    <property type="match status" value="1"/>
</dbReference>
<feature type="compositionally biased region" description="Polar residues" evidence="1">
    <location>
        <begin position="443"/>
        <end position="456"/>
    </location>
</feature>